<proteinExistence type="predicted"/>
<keyword evidence="8" id="KW-1185">Reference proteome</keyword>
<name>A0AAW0PIX5_9GOBI</name>
<evidence type="ECO:0000256" key="1">
    <source>
        <dbReference type="ARBA" id="ARBA00022723"/>
    </source>
</evidence>
<reference evidence="8" key="1">
    <citation type="submission" date="2024-04" db="EMBL/GenBank/DDBJ databases">
        <title>Salinicola lusitanus LLJ914,a marine bacterium isolated from the Okinawa Trough.</title>
        <authorList>
            <person name="Li J."/>
        </authorList>
    </citation>
    <scope>NUCLEOTIDE SEQUENCE [LARGE SCALE GENOMIC DNA]</scope>
</reference>
<dbReference type="Pfam" id="PF06839">
    <property type="entry name" value="Zn_ribbon_GRF"/>
    <property type="match status" value="1"/>
</dbReference>
<evidence type="ECO:0000259" key="6">
    <source>
        <dbReference type="PROSITE" id="PS51999"/>
    </source>
</evidence>
<dbReference type="AlphaFoldDB" id="A0AAW0PIX5"/>
<feature type="compositionally biased region" description="Basic residues" evidence="5">
    <location>
        <begin position="1"/>
        <end position="10"/>
    </location>
</feature>
<keyword evidence="3" id="KW-0862">Zinc</keyword>
<feature type="compositionally biased region" description="Polar residues" evidence="5">
    <location>
        <begin position="16"/>
        <end position="25"/>
    </location>
</feature>
<evidence type="ECO:0000256" key="3">
    <source>
        <dbReference type="ARBA" id="ARBA00022833"/>
    </source>
</evidence>
<organism evidence="7 8">
    <name type="scientific">Mugilogobius chulae</name>
    <name type="common">yellowstripe goby</name>
    <dbReference type="NCBI Taxonomy" id="88201"/>
    <lineage>
        <taxon>Eukaryota</taxon>
        <taxon>Metazoa</taxon>
        <taxon>Chordata</taxon>
        <taxon>Craniata</taxon>
        <taxon>Vertebrata</taxon>
        <taxon>Euteleostomi</taxon>
        <taxon>Actinopterygii</taxon>
        <taxon>Neopterygii</taxon>
        <taxon>Teleostei</taxon>
        <taxon>Neoteleostei</taxon>
        <taxon>Acanthomorphata</taxon>
        <taxon>Gobiaria</taxon>
        <taxon>Gobiiformes</taxon>
        <taxon>Gobioidei</taxon>
        <taxon>Gobiidae</taxon>
        <taxon>Gobionellinae</taxon>
        <taxon>Mugilogobius</taxon>
    </lineage>
</organism>
<protein>
    <recommendedName>
        <fullName evidence="6">GRF-type domain-containing protein</fullName>
    </recommendedName>
</protein>
<dbReference type="EMBL" id="JBBPFD010000004">
    <property type="protein sequence ID" value="KAK7929630.1"/>
    <property type="molecule type" value="Genomic_DNA"/>
</dbReference>
<dbReference type="GO" id="GO:0008270">
    <property type="term" value="F:zinc ion binding"/>
    <property type="evidence" value="ECO:0007669"/>
    <property type="project" value="UniProtKB-KW"/>
</dbReference>
<accession>A0AAW0PIX5</accession>
<evidence type="ECO:0000313" key="7">
    <source>
        <dbReference type="EMBL" id="KAK7929630.1"/>
    </source>
</evidence>
<comment type="caution">
    <text evidence="7">The sequence shown here is derived from an EMBL/GenBank/DDBJ whole genome shotgun (WGS) entry which is preliminary data.</text>
</comment>
<evidence type="ECO:0000313" key="8">
    <source>
        <dbReference type="Proteomes" id="UP001460270"/>
    </source>
</evidence>
<sequence length="166" mass="18171">MPKPVSKPKFRCSSPKKCQTSSSFLKNEDRCGSYDDVVLDFVTEEDVSQDAEDPRSSSRFSRSSSRSWSNTVLSDVSVNTSLSSRTRPTAPLCVCGRRAKRQTVSNGGPNQGRGFFCCPGKRSGGGDRAAKRCDFFKWESAVLKDASVSSASLCVSRDQTSLRKSF</sequence>
<keyword evidence="1" id="KW-0479">Metal-binding</keyword>
<feature type="region of interest" description="Disordered" evidence="5">
    <location>
        <begin position="1"/>
        <end position="29"/>
    </location>
</feature>
<evidence type="ECO:0000256" key="4">
    <source>
        <dbReference type="PROSITE-ProRule" id="PRU01343"/>
    </source>
</evidence>
<evidence type="ECO:0000256" key="2">
    <source>
        <dbReference type="ARBA" id="ARBA00022771"/>
    </source>
</evidence>
<feature type="compositionally biased region" description="Low complexity" evidence="5">
    <location>
        <begin position="57"/>
        <end position="69"/>
    </location>
</feature>
<gene>
    <name evidence="7" type="ORF">WMY93_006025</name>
</gene>
<dbReference type="PROSITE" id="PS51999">
    <property type="entry name" value="ZF_GRF"/>
    <property type="match status" value="1"/>
</dbReference>
<feature type="domain" description="GRF-type" evidence="6">
    <location>
        <begin position="93"/>
        <end position="142"/>
    </location>
</feature>
<keyword evidence="2 4" id="KW-0863">Zinc-finger</keyword>
<dbReference type="Proteomes" id="UP001460270">
    <property type="component" value="Unassembled WGS sequence"/>
</dbReference>
<feature type="region of interest" description="Disordered" evidence="5">
    <location>
        <begin position="45"/>
        <end position="70"/>
    </location>
</feature>
<dbReference type="InterPro" id="IPR010666">
    <property type="entry name" value="Znf_GRF"/>
</dbReference>
<evidence type="ECO:0000256" key="5">
    <source>
        <dbReference type="SAM" id="MobiDB-lite"/>
    </source>
</evidence>